<gene>
    <name evidence="4" type="ORF">CCY01nite_33280</name>
</gene>
<dbReference type="PANTHER" id="PTHR13833:SF71">
    <property type="entry name" value="NHL DOMAIN-CONTAINING PROTEIN"/>
    <property type="match status" value="1"/>
</dbReference>
<dbReference type="InterPro" id="IPR013783">
    <property type="entry name" value="Ig-like_fold"/>
</dbReference>
<dbReference type="Proteomes" id="UP000321436">
    <property type="component" value="Unassembled WGS sequence"/>
</dbReference>
<name>A0A512RMZ9_9BACT</name>
<dbReference type="CDD" id="cd14953">
    <property type="entry name" value="NHL_like_1"/>
    <property type="match status" value="1"/>
</dbReference>
<organism evidence="4 5">
    <name type="scientific">Chitinophaga cymbidii</name>
    <dbReference type="NCBI Taxonomy" id="1096750"/>
    <lineage>
        <taxon>Bacteria</taxon>
        <taxon>Pseudomonadati</taxon>
        <taxon>Bacteroidota</taxon>
        <taxon>Chitinophagia</taxon>
        <taxon>Chitinophagales</taxon>
        <taxon>Chitinophagaceae</taxon>
        <taxon>Chitinophaga</taxon>
    </lineage>
</organism>
<evidence type="ECO:0000313" key="5">
    <source>
        <dbReference type="Proteomes" id="UP000321436"/>
    </source>
</evidence>
<evidence type="ECO:0000259" key="3">
    <source>
        <dbReference type="Pfam" id="PF01833"/>
    </source>
</evidence>
<dbReference type="PANTHER" id="PTHR13833">
    <property type="match status" value="1"/>
</dbReference>
<evidence type="ECO:0000256" key="1">
    <source>
        <dbReference type="ARBA" id="ARBA00022737"/>
    </source>
</evidence>
<dbReference type="InterPro" id="IPR014756">
    <property type="entry name" value="Ig_E-set"/>
</dbReference>
<protein>
    <recommendedName>
        <fullName evidence="3">IPT/TIG domain-containing protein</fullName>
    </recommendedName>
</protein>
<keyword evidence="5" id="KW-1185">Reference proteome</keyword>
<dbReference type="Pfam" id="PF01436">
    <property type="entry name" value="NHL"/>
    <property type="match status" value="6"/>
</dbReference>
<feature type="repeat" description="NHL" evidence="2">
    <location>
        <begin position="189"/>
        <end position="223"/>
    </location>
</feature>
<evidence type="ECO:0000313" key="4">
    <source>
        <dbReference type="EMBL" id="GEP97068.1"/>
    </source>
</evidence>
<dbReference type="InterPro" id="IPR002909">
    <property type="entry name" value="IPT_dom"/>
</dbReference>
<keyword evidence="1" id="KW-0677">Repeat</keyword>
<dbReference type="SUPFAM" id="SSF101898">
    <property type="entry name" value="NHL repeat"/>
    <property type="match status" value="1"/>
</dbReference>
<dbReference type="RefSeq" id="WP_186831111.1">
    <property type="nucleotide sequence ID" value="NZ_BKAU01000004.1"/>
</dbReference>
<dbReference type="SUPFAM" id="SSF81296">
    <property type="entry name" value="E set domains"/>
    <property type="match status" value="1"/>
</dbReference>
<accession>A0A512RMZ9</accession>
<reference evidence="4 5" key="1">
    <citation type="submission" date="2019-07" db="EMBL/GenBank/DDBJ databases">
        <title>Whole genome shotgun sequence of Chitinophaga cymbidii NBRC 109752.</title>
        <authorList>
            <person name="Hosoyama A."/>
            <person name="Uohara A."/>
            <person name="Ohji S."/>
            <person name="Ichikawa N."/>
        </authorList>
    </citation>
    <scope>NUCLEOTIDE SEQUENCE [LARGE SCALE GENOMIC DNA]</scope>
    <source>
        <strain evidence="4 5">NBRC 109752</strain>
    </source>
</reference>
<dbReference type="CDD" id="cd00603">
    <property type="entry name" value="IPT_PCSR"/>
    <property type="match status" value="1"/>
</dbReference>
<dbReference type="InterPro" id="IPR011042">
    <property type="entry name" value="6-blade_b-propeller_TolB-like"/>
</dbReference>
<dbReference type="InterPro" id="IPR001258">
    <property type="entry name" value="NHL_repeat"/>
</dbReference>
<dbReference type="Gene3D" id="2.60.40.10">
    <property type="entry name" value="Immunoglobulins"/>
    <property type="match status" value="1"/>
</dbReference>
<feature type="domain" description="IPT/TIG" evidence="3">
    <location>
        <begin position="31"/>
        <end position="109"/>
    </location>
</feature>
<sequence>MKQLSILSLLLGFVWMSGCDKNNETGSVTSPQIRYIWPEEGTASTIVTIKGKNFSGVRTENIVQFNGTDAVVIEASAGELQVVSPEAGTSGPVTVSVGNASVTGPVFTYAAPPEEYTVKAYAGNGTAGSVDGALADIRLRSPEGVVIDAAGNLIITDRGNNRIRKITPAGIMSTVAGADAAGFADGPSGTARFRLPWRSAVDAAGNIIVADRDNHRIRKITPDGVVSTIAGTGTAGFVDGDKNTAQFNQPLDVAVDATGNIYVADNLNHRIRKIDPDGNVTTLAGDGTAAYADGTGAAAKLRNPSGITLDAEGNVLVADRLNHRIRKITPQGVVTTLAGEGISGFRDGDASLARFADPYGIAVDKNGNIIIADLNNAKIRKLSTDAKVSTIAGTNAGFTDGAGVIAQFRSPVDVCVDANGNIFVADLGNHCIRKISPIE</sequence>
<dbReference type="AlphaFoldDB" id="A0A512RMZ9"/>
<dbReference type="PROSITE" id="PS51125">
    <property type="entry name" value="NHL"/>
    <property type="match status" value="4"/>
</dbReference>
<dbReference type="Pfam" id="PF01833">
    <property type="entry name" value="TIG"/>
    <property type="match status" value="1"/>
</dbReference>
<feature type="repeat" description="NHL" evidence="2">
    <location>
        <begin position="246"/>
        <end position="277"/>
    </location>
</feature>
<feature type="repeat" description="NHL" evidence="2">
    <location>
        <begin position="296"/>
        <end position="331"/>
    </location>
</feature>
<dbReference type="EMBL" id="BKAU01000004">
    <property type="protein sequence ID" value="GEP97068.1"/>
    <property type="molecule type" value="Genomic_DNA"/>
</dbReference>
<dbReference type="Gene3D" id="2.120.10.30">
    <property type="entry name" value="TolB, C-terminal domain"/>
    <property type="match status" value="3"/>
</dbReference>
<comment type="caution">
    <text evidence="4">The sequence shown here is derived from an EMBL/GenBank/DDBJ whole genome shotgun (WGS) entry which is preliminary data.</text>
</comment>
<evidence type="ECO:0000256" key="2">
    <source>
        <dbReference type="PROSITE-ProRule" id="PRU00504"/>
    </source>
</evidence>
<dbReference type="PROSITE" id="PS51257">
    <property type="entry name" value="PROKAR_LIPOPROTEIN"/>
    <property type="match status" value="1"/>
</dbReference>
<feature type="repeat" description="NHL" evidence="2">
    <location>
        <begin position="407"/>
        <end position="438"/>
    </location>
</feature>
<proteinExistence type="predicted"/>